<evidence type="ECO:0008006" key="4">
    <source>
        <dbReference type="Google" id="ProtNLM"/>
    </source>
</evidence>
<keyword evidence="1" id="KW-0812">Transmembrane</keyword>
<feature type="transmembrane region" description="Helical" evidence="1">
    <location>
        <begin position="120"/>
        <end position="143"/>
    </location>
</feature>
<feature type="transmembrane region" description="Helical" evidence="1">
    <location>
        <begin position="7"/>
        <end position="31"/>
    </location>
</feature>
<evidence type="ECO:0000256" key="1">
    <source>
        <dbReference type="SAM" id="Phobius"/>
    </source>
</evidence>
<dbReference type="RefSeq" id="WP_109639990.1">
    <property type="nucleotide sequence ID" value="NZ_QGHB01000011.1"/>
</dbReference>
<proteinExistence type="predicted"/>
<dbReference type="EMBL" id="QGHB01000011">
    <property type="protein sequence ID" value="PWK83368.1"/>
    <property type="molecule type" value="Genomic_DNA"/>
</dbReference>
<keyword evidence="1" id="KW-1133">Transmembrane helix</keyword>
<gene>
    <name evidence="2" type="ORF">C8D88_111253</name>
</gene>
<dbReference type="AlphaFoldDB" id="A0A316HQ50"/>
<comment type="caution">
    <text evidence="2">The sequence shown here is derived from an EMBL/GenBank/DDBJ whole genome shotgun (WGS) entry which is preliminary data.</text>
</comment>
<sequence length="160" mass="17053">MNEPGEGLLRITGIASVVFTIGTAVHAFVIINDQTLQRMFELAGAEPVPGFLTVFRAVGCLYVAGNALGVLALQGKPRTWLFWVVITVNATQATGVLMVPPEMWTAVREAYGIPGMLPSLITDGGALVLVVTLAGTAIATRSVRTQKKPARKHTERAAKR</sequence>
<name>A0A316HQ50_9PSEU</name>
<accession>A0A316HQ50</accession>
<protein>
    <recommendedName>
        <fullName evidence="4">DUF4267 domain-containing protein</fullName>
    </recommendedName>
</protein>
<dbReference type="Proteomes" id="UP000246005">
    <property type="component" value="Unassembled WGS sequence"/>
</dbReference>
<organism evidence="2 3">
    <name type="scientific">Lentzea atacamensis</name>
    <dbReference type="NCBI Taxonomy" id="531938"/>
    <lineage>
        <taxon>Bacteria</taxon>
        <taxon>Bacillati</taxon>
        <taxon>Actinomycetota</taxon>
        <taxon>Actinomycetes</taxon>
        <taxon>Pseudonocardiales</taxon>
        <taxon>Pseudonocardiaceae</taxon>
        <taxon>Lentzea</taxon>
    </lineage>
</organism>
<evidence type="ECO:0000313" key="2">
    <source>
        <dbReference type="EMBL" id="PWK83368.1"/>
    </source>
</evidence>
<reference evidence="2 3" key="1">
    <citation type="submission" date="2018-05" db="EMBL/GenBank/DDBJ databases">
        <title>Genomic Encyclopedia of Type Strains, Phase IV (KMG-IV): sequencing the most valuable type-strain genomes for metagenomic binning, comparative biology and taxonomic classification.</title>
        <authorList>
            <person name="Goeker M."/>
        </authorList>
    </citation>
    <scope>NUCLEOTIDE SEQUENCE [LARGE SCALE GENOMIC DNA]</scope>
    <source>
        <strain evidence="2 3">DSM 45480</strain>
    </source>
</reference>
<keyword evidence="1" id="KW-0472">Membrane</keyword>
<feature type="transmembrane region" description="Helical" evidence="1">
    <location>
        <begin position="51"/>
        <end position="73"/>
    </location>
</feature>
<evidence type="ECO:0000313" key="3">
    <source>
        <dbReference type="Proteomes" id="UP000246005"/>
    </source>
</evidence>
<feature type="transmembrane region" description="Helical" evidence="1">
    <location>
        <begin position="80"/>
        <end position="100"/>
    </location>
</feature>